<keyword evidence="3 6" id="KW-1133">Transmembrane helix</keyword>
<comment type="subcellular location">
    <subcellularLocation>
        <location evidence="1">Membrane</location>
        <topology evidence="1">Multi-pass membrane protein</topology>
    </subcellularLocation>
</comment>
<evidence type="ECO:0000256" key="6">
    <source>
        <dbReference type="SAM" id="Phobius"/>
    </source>
</evidence>
<evidence type="ECO:0000256" key="4">
    <source>
        <dbReference type="ARBA" id="ARBA00023136"/>
    </source>
</evidence>
<feature type="transmembrane region" description="Helical" evidence="6">
    <location>
        <begin position="64"/>
        <end position="87"/>
    </location>
</feature>
<evidence type="ECO:0000256" key="3">
    <source>
        <dbReference type="ARBA" id="ARBA00022989"/>
    </source>
</evidence>
<feature type="transmembrane region" description="Helical" evidence="6">
    <location>
        <begin position="123"/>
        <end position="146"/>
    </location>
</feature>
<dbReference type="PANTHER" id="PTHR20855:SF3">
    <property type="entry name" value="LD03007P"/>
    <property type="match status" value="1"/>
</dbReference>
<keyword evidence="2 6" id="KW-0812">Transmembrane</keyword>
<keyword evidence="5" id="KW-0479">Metal-binding</keyword>
<evidence type="ECO:0000256" key="2">
    <source>
        <dbReference type="ARBA" id="ARBA00022692"/>
    </source>
</evidence>
<evidence type="ECO:0000256" key="5">
    <source>
        <dbReference type="PIRSR" id="PIRSR604254-1"/>
    </source>
</evidence>
<keyword evidence="5" id="KW-0862">Zinc</keyword>
<evidence type="ECO:0000256" key="1">
    <source>
        <dbReference type="ARBA" id="ARBA00004141"/>
    </source>
</evidence>
<proteinExistence type="predicted"/>
<comment type="caution">
    <text evidence="7">The sequence shown here is derived from an EMBL/GenBank/DDBJ whole genome shotgun (WGS) entry which is preliminary data.</text>
</comment>
<feature type="transmembrane region" description="Helical" evidence="6">
    <location>
        <begin position="212"/>
        <end position="235"/>
    </location>
</feature>
<sequence length="238" mass="25749">MLRTLKRLVTHVCTPDELDMIDHYPTRAEKLADLWVHVVGLMLAAVGGIILAGLAGVYTGIGGVMATAIYALCLVGMLTASTIYNWTNPCAARPVLRRLDEAAIFLMIAGSYTPFTTQRFEGLWSIGFTTLIWTLAFMGAGVKLFAPRISDKFWSGVYVVFGWLAVAALKPMVETVHPVALALLVIGGLIYTAGVFVFVSPRVKFRRAIWHGFVVTGATVHWTAVLVGVVLAPAMSHG</sequence>
<dbReference type="RefSeq" id="WP_135194474.1">
    <property type="nucleotide sequence ID" value="NZ_SPVH01000006.1"/>
</dbReference>
<dbReference type="PANTHER" id="PTHR20855">
    <property type="entry name" value="ADIPOR/PROGESTIN RECEPTOR-RELATED"/>
    <property type="match status" value="1"/>
</dbReference>
<feature type="transmembrane region" description="Helical" evidence="6">
    <location>
        <begin position="153"/>
        <end position="173"/>
    </location>
</feature>
<organism evidence="7 8">
    <name type="scientific">Brevundimonas intermedia</name>
    <dbReference type="NCBI Taxonomy" id="74315"/>
    <lineage>
        <taxon>Bacteria</taxon>
        <taxon>Pseudomonadati</taxon>
        <taxon>Pseudomonadota</taxon>
        <taxon>Alphaproteobacteria</taxon>
        <taxon>Caulobacterales</taxon>
        <taxon>Caulobacteraceae</taxon>
        <taxon>Brevundimonas</taxon>
    </lineage>
</organism>
<evidence type="ECO:0000313" key="8">
    <source>
        <dbReference type="Proteomes" id="UP000298216"/>
    </source>
</evidence>
<accession>A0A4Y9RRS4</accession>
<protein>
    <submittedName>
        <fullName evidence="7">Hemolysin III family protein</fullName>
    </submittedName>
</protein>
<keyword evidence="8" id="KW-1185">Reference proteome</keyword>
<dbReference type="Pfam" id="PF03006">
    <property type="entry name" value="HlyIII"/>
    <property type="match status" value="1"/>
</dbReference>
<dbReference type="GO" id="GO:0046872">
    <property type="term" value="F:metal ion binding"/>
    <property type="evidence" value="ECO:0007669"/>
    <property type="project" value="UniProtKB-KW"/>
</dbReference>
<feature type="transmembrane region" description="Helical" evidence="6">
    <location>
        <begin position="34"/>
        <end position="58"/>
    </location>
</feature>
<reference evidence="7 8" key="1">
    <citation type="submission" date="2019-03" db="EMBL/GenBank/DDBJ databases">
        <title>Draft genome of Brevundimonas sp. a heavy metal resistant soil bacteria.</title>
        <authorList>
            <person name="Soto J."/>
        </authorList>
    </citation>
    <scope>NUCLEOTIDE SEQUENCE [LARGE SCALE GENOMIC DNA]</scope>
    <source>
        <strain evidence="7 8">B-10</strain>
    </source>
</reference>
<dbReference type="Proteomes" id="UP000298216">
    <property type="component" value="Unassembled WGS sequence"/>
</dbReference>
<dbReference type="InterPro" id="IPR004254">
    <property type="entry name" value="AdipoR/HlyIII-related"/>
</dbReference>
<feature type="binding site" evidence="5">
    <location>
        <position position="211"/>
    </location>
    <ligand>
        <name>Zn(2+)</name>
        <dbReference type="ChEBI" id="CHEBI:29105"/>
    </ligand>
</feature>
<dbReference type="GO" id="GO:0016020">
    <property type="term" value="C:membrane"/>
    <property type="evidence" value="ECO:0007669"/>
    <property type="project" value="UniProtKB-SubCell"/>
</dbReference>
<feature type="transmembrane region" description="Helical" evidence="6">
    <location>
        <begin position="179"/>
        <end position="200"/>
    </location>
</feature>
<feature type="transmembrane region" description="Helical" evidence="6">
    <location>
        <begin position="99"/>
        <end position="117"/>
    </location>
</feature>
<dbReference type="EMBL" id="SPVH01000006">
    <property type="protein sequence ID" value="TFW11987.1"/>
    <property type="molecule type" value="Genomic_DNA"/>
</dbReference>
<keyword evidence="4 6" id="KW-0472">Membrane</keyword>
<gene>
    <name evidence="7" type="ORF">EGY25_07985</name>
</gene>
<name>A0A4Y9RRS4_9CAUL</name>
<evidence type="ECO:0000313" key="7">
    <source>
        <dbReference type="EMBL" id="TFW11987.1"/>
    </source>
</evidence>
<dbReference type="AlphaFoldDB" id="A0A4Y9RRS4"/>
<dbReference type="OrthoDB" id="9813689at2"/>